<dbReference type="InterPro" id="IPR036286">
    <property type="entry name" value="LexA/Signal_pep-like_sf"/>
</dbReference>
<comment type="catalytic activity">
    <reaction evidence="1 8">
        <text>Cleavage of hydrophobic, N-terminal signal or leader sequences from secreted and periplasmic proteins.</text>
        <dbReference type="EC" id="3.4.21.89"/>
    </reaction>
</comment>
<evidence type="ECO:0000256" key="6">
    <source>
        <dbReference type="ARBA" id="ARBA00022801"/>
    </source>
</evidence>
<dbReference type="InterPro" id="IPR000223">
    <property type="entry name" value="Pept_S26A_signal_pept_1"/>
</dbReference>
<dbReference type="SUPFAM" id="SSF51306">
    <property type="entry name" value="LexA/Signal peptidase"/>
    <property type="match status" value="1"/>
</dbReference>
<dbReference type="Gene3D" id="2.10.109.10">
    <property type="entry name" value="Umud Fragment, subunit A"/>
    <property type="match status" value="1"/>
</dbReference>
<dbReference type="PANTHER" id="PTHR43390">
    <property type="entry name" value="SIGNAL PEPTIDASE I"/>
    <property type="match status" value="1"/>
</dbReference>
<dbReference type="EC" id="3.4.21.89" evidence="4 8"/>
<dbReference type="PRINTS" id="PR00727">
    <property type="entry name" value="LEADERPTASE"/>
</dbReference>
<evidence type="ECO:0000256" key="1">
    <source>
        <dbReference type="ARBA" id="ARBA00000677"/>
    </source>
</evidence>
<evidence type="ECO:0000313" key="11">
    <source>
        <dbReference type="Proteomes" id="UP000662873"/>
    </source>
</evidence>
<feature type="active site" evidence="7">
    <location>
        <position position="39"/>
    </location>
</feature>
<proteinExistence type="inferred from homology"/>
<feature type="active site" evidence="7">
    <location>
        <position position="81"/>
    </location>
</feature>
<evidence type="ECO:0000256" key="5">
    <source>
        <dbReference type="ARBA" id="ARBA00022670"/>
    </source>
</evidence>
<keyword evidence="6 8" id="KW-0378">Hydrolase</keyword>
<accession>A0A809S5P8</accession>
<dbReference type="KEGG" id="npy:NPRO_18610"/>
<dbReference type="GO" id="GO:0004252">
    <property type="term" value="F:serine-type endopeptidase activity"/>
    <property type="evidence" value="ECO:0007669"/>
    <property type="project" value="InterPro"/>
</dbReference>
<gene>
    <name evidence="10" type="ORF">NPRO_18610</name>
</gene>
<evidence type="ECO:0000256" key="8">
    <source>
        <dbReference type="RuleBase" id="RU362042"/>
    </source>
</evidence>
<dbReference type="PROSITE" id="PS00761">
    <property type="entry name" value="SPASE_I_3"/>
    <property type="match status" value="1"/>
</dbReference>
<reference evidence="10" key="1">
    <citation type="journal article" name="DNA Res.">
        <title>The physiological potential of anammox bacteria as revealed by their core genome structure.</title>
        <authorList>
            <person name="Okubo T."/>
            <person name="Toyoda A."/>
            <person name="Fukuhara K."/>
            <person name="Uchiyama I."/>
            <person name="Harigaya Y."/>
            <person name="Kuroiwa M."/>
            <person name="Suzuki T."/>
            <person name="Murakami Y."/>
            <person name="Suwa Y."/>
            <person name="Takami H."/>
        </authorList>
    </citation>
    <scope>NUCLEOTIDE SEQUENCE</scope>
    <source>
        <strain evidence="10">317325-2</strain>
    </source>
</reference>
<dbReference type="Proteomes" id="UP000662873">
    <property type="component" value="Chromosome"/>
</dbReference>
<feature type="domain" description="Peptidase S26" evidence="9">
    <location>
        <begin position="107"/>
        <end position="144"/>
    </location>
</feature>
<dbReference type="Pfam" id="PF10502">
    <property type="entry name" value="Peptidase_S26"/>
    <property type="match status" value="2"/>
</dbReference>
<name>A0A809S5P8_9BACT</name>
<dbReference type="GO" id="GO:0009003">
    <property type="term" value="F:signal peptidase activity"/>
    <property type="evidence" value="ECO:0007669"/>
    <property type="project" value="UniProtKB-EC"/>
</dbReference>
<dbReference type="EMBL" id="AP021858">
    <property type="protein sequence ID" value="BBO24266.1"/>
    <property type="molecule type" value="Genomic_DNA"/>
</dbReference>
<dbReference type="GO" id="GO:0005886">
    <property type="term" value="C:plasma membrane"/>
    <property type="evidence" value="ECO:0007669"/>
    <property type="project" value="UniProtKB-SubCell"/>
</dbReference>
<dbReference type="NCBIfam" id="TIGR02227">
    <property type="entry name" value="sigpep_I_bact"/>
    <property type="match status" value="1"/>
</dbReference>
<keyword evidence="5 8" id="KW-0645">Protease</keyword>
<evidence type="ECO:0000256" key="4">
    <source>
        <dbReference type="ARBA" id="ARBA00013208"/>
    </source>
</evidence>
<comment type="subcellular location">
    <subcellularLocation>
        <location evidence="2">Cell membrane</location>
        <topology evidence="2">Single-pass type II membrane protein</topology>
    </subcellularLocation>
    <subcellularLocation>
        <location evidence="8">Membrane</location>
        <topology evidence="8">Single-pass type II membrane protein</topology>
    </subcellularLocation>
</comment>
<evidence type="ECO:0000313" key="10">
    <source>
        <dbReference type="EMBL" id="BBO24266.1"/>
    </source>
</evidence>
<dbReference type="CDD" id="cd06530">
    <property type="entry name" value="S26_SPase_I"/>
    <property type="match status" value="1"/>
</dbReference>
<evidence type="ECO:0000259" key="9">
    <source>
        <dbReference type="Pfam" id="PF10502"/>
    </source>
</evidence>
<evidence type="ECO:0000256" key="7">
    <source>
        <dbReference type="PIRSR" id="PIRSR600223-1"/>
    </source>
</evidence>
<dbReference type="PANTHER" id="PTHR43390:SF1">
    <property type="entry name" value="CHLOROPLAST PROCESSING PEPTIDASE"/>
    <property type="match status" value="1"/>
</dbReference>
<dbReference type="InterPro" id="IPR019756">
    <property type="entry name" value="Pept_S26A_signal_pept_1_Ser-AS"/>
</dbReference>
<dbReference type="GO" id="GO:0006465">
    <property type="term" value="P:signal peptide processing"/>
    <property type="evidence" value="ECO:0007669"/>
    <property type="project" value="InterPro"/>
</dbReference>
<protein>
    <recommendedName>
        <fullName evidence="4 8">Signal peptidase I</fullName>
        <ecNumber evidence="4 8">3.4.21.89</ecNumber>
    </recommendedName>
</protein>
<evidence type="ECO:0000256" key="3">
    <source>
        <dbReference type="ARBA" id="ARBA00009370"/>
    </source>
</evidence>
<dbReference type="InterPro" id="IPR019758">
    <property type="entry name" value="Pept_S26A_signal_pept_1_CS"/>
</dbReference>
<dbReference type="InterPro" id="IPR019533">
    <property type="entry name" value="Peptidase_S26"/>
</dbReference>
<dbReference type="AlphaFoldDB" id="A0A809S5P8"/>
<feature type="domain" description="Peptidase S26" evidence="9">
    <location>
        <begin position="14"/>
        <end position="95"/>
    </location>
</feature>
<dbReference type="PROSITE" id="PS00501">
    <property type="entry name" value="SPASE_I_1"/>
    <property type="match status" value="1"/>
</dbReference>
<sequence length="146" mass="15883">MAKKKSAAKTGFSLALLFVLAITAFFFANFKTVVVSGESMEPTFKPHDRVLASKAYWLVGSIQRKDVVVLRNAEGNGFFIKRVLGVGGDEIDAHNAPSDWSLLDGPYIVPEGHIYVIGDNADVSEDSRKFGPVSLNDVIGKVVVRQ</sequence>
<comment type="similarity">
    <text evidence="3 8">Belongs to the peptidase S26 family.</text>
</comment>
<evidence type="ECO:0000256" key="2">
    <source>
        <dbReference type="ARBA" id="ARBA00004401"/>
    </source>
</evidence>
<organism evidence="10 11">
    <name type="scientific">Candidatus Nitrosymbiomonas proteolyticus</name>
    <dbReference type="NCBI Taxonomy" id="2608984"/>
    <lineage>
        <taxon>Bacteria</taxon>
        <taxon>Bacillati</taxon>
        <taxon>Armatimonadota</taxon>
        <taxon>Armatimonadota incertae sedis</taxon>
        <taxon>Candidatus Nitrosymbiomonas</taxon>
    </lineage>
</organism>